<evidence type="ECO:0000256" key="3">
    <source>
        <dbReference type="ARBA" id="ARBA00023015"/>
    </source>
</evidence>
<comment type="similarity">
    <text evidence="1">Belongs to the V-ATPase F subunit family.</text>
</comment>
<evidence type="ECO:0000256" key="4">
    <source>
        <dbReference type="ARBA" id="ARBA00023065"/>
    </source>
</evidence>
<dbReference type="PROSITE" id="PS50043">
    <property type="entry name" value="HTH_LUXR_2"/>
    <property type="match status" value="1"/>
</dbReference>
<dbReference type="Gene3D" id="1.10.10.10">
    <property type="entry name" value="Winged helix-like DNA-binding domain superfamily/Winged helix DNA-binding domain"/>
    <property type="match status" value="1"/>
</dbReference>
<dbReference type="PRINTS" id="PR00038">
    <property type="entry name" value="HTHLUXR"/>
</dbReference>
<dbReference type="Pfam" id="PF01990">
    <property type="entry name" value="ATP-synt_F"/>
    <property type="match status" value="1"/>
</dbReference>
<accession>A0A6G8Q317</accession>
<protein>
    <submittedName>
        <fullName evidence="8">DNA-binding response regulator</fullName>
    </submittedName>
</protein>
<dbReference type="Gene3D" id="3.40.50.10580">
    <property type="entry name" value="ATPase, V1 complex, subunit F"/>
    <property type="match status" value="1"/>
</dbReference>
<dbReference type="GO" id="GO:0046961">
    <property type="term" value="F:proton-transporting ATPase activity, rotational mechanism"/>
    <property type="evidence" value="ECO:0007669"/>
    <property type="project" value="InterPro"/>
</dbReference>
<feature type="domain" description="HTH luxR-type" evidence="7">
    <location>
        <begin position="126"/>
        <end position="191"/>
    </location>
</feature>
<name>A0A6G8Q317_9ACTN</name>
<dbReference type="InterPro" id="IPR016032">
    <property type="entry name" value="Sig_transdc_resp-reg_C-effctor"/>
</dbReference>
<dbReference type="KEGG" id="rmar:GBA65_14760"/>
<dbReference type="PANTHER" id="PTHR44688:SF16">
    <property type="entry name" value="DNA-BINDING TRANSCRIPTIONAL ACTIVATOR DEVR_DOSR"/>
    <property type="match status" value="1"/>
</dbReference>
<dbReference type="PANTHER" id="PTHR44688">
    <property type="entry name" value="DNA-BINDING TRANSCRIPTIONAL ACTIVATOR DEVR_DOSR"/>
    <property type="match status" value="1"/>
</dbReference>
<dbReference type="SUPFAM" id="SSF46894">
    <property type="entry name" value="C-terminal effector domain of the bipartite response regulators"/>
    <property type="match status" value="1"/>
</dbReference>
<reference evidence="8 9" key="1">
    <citation type="submission" date="2019-10" db="EMBL/GenBank/DDBJ databases">
        <title>Rubrobacter sp nov SCSIO 52915 isolated from a deep-sea sediment in the South China Sea.</title>
        <authorList>
            <person name="Chen R.W."/>
        </authorList>
    </citation>
    <scope>NUCLEOTIDE SEQUENCE [LARGE SCALE GENOMIC DNA]</scope>
    <source>
        <strain evidence="8 9">SCSIO 52915</strain>
    </source>
</reference>
<evidence type="ECO:0000256" key="5">
    <source>
        <dbReference type="ARBA" id="ARBA00023125"/>
    </source>
</evidence>
<evidence type="ECO:0000259" key="7">
    <source>
        <dbReference type="PROSITE" id="PS50043"/>
    </source>
</evidence>
<organism evidence="8 9">
    <name type="scientific">Rubrobacter marinus</name>
    <dbReference type="NCBI Taxonomy" id="2653852"/>
    <lineage>
        <taxon>Bacteria</taxon>
        <taxon>Bacillati</taxon>
        <taxon>Actinomycetota</taxon>
        <taxon>Rubrobacteria</taxon>
        <taxon>Rubrobacterales</taxon>
        <taxon>Rubrobacteraceae</taxon>
        <taxon>Rubrobacter</taxon>
    </lineage>
</organism>
<dbReference type="GO" id="GO:0003677">
    <property type="term" value="F:DNA binding"/>
    <property type="evidence" value="ECO:0007669"/>
    <property type="project" value="UniProtKB-KW"/>
</dbReference>
<dbReference type="SMART" id="SM00421">
    <property type="entry name" value="HTH_LUXR"/>
    <property type="match status" value="1"/>
</dbReference>
<keyword evidence="4" id="KW-0406">Ion transport</keyword>
<proteinExistence type="inferred from homology"/>
<dbReference type="Proteomes" id="UP000502706">
    <property type="component" value="Chromosome"/>
</dbReference>
<dbReference type="Pfam" id="PF00196">
    <property type="entry name" value="GerE"/>
    <property type="match status" value="1"/>
</dbReference>
<dbReference type="InterPro" id="IPR008218">
    <property type="entry name" value="ATPase_V1-cplx_f_g_su"/>
</dbReference>
<dbReference type="InterPro" id="IPR036906">
    <property type="entry name" value="ATPase_V1_fsu_sf"/>
</dbReference>
<keyword evidence="9" id="KW-1185">Reference proteome</keyword>
<dbReference type="CDD" id="cd06170">
    <property type="entry name" value="LuxR_C_like"/>
    <property type="match status" value="1"/>
</dbReference>
<dbReference type="InterPro" id="IPR036388">
    <property type="entry name" value="WH-like_DNA-bd_sf"/>
</dbReference>
<evidence type="ECO:0000256" key="2">
    <source>
        <dbReference type="ARBA" id="ARBA00022448"/>
    </source>
</evidence>
<evidence type="ECO:0000313" key="9">
    <source>
        <dbReference type="Proteomes" id="UP000502706"/>
    </source>
</evidence>
<evidence type="ECO:0000256" key="1">
    <source>
        <dbReference type="ARBA" id="ARBA00010148"/>
    </source>
</evidence>
<gene>
    <name evidence="8" type="ORF">GBA65_14760</name>
</gene>
<keyword evidence="3" id="KW-0805">Transcription regulation</keyword>
<dbReference type="EMBL" id="CP045121">
    <property type="protein sequence ID" value="QIN80835.1"/>
    <property type="molecule type" value="Genomic_DNA"/>
</dbReference>
<keyword evidence="2" id="KW-0813">Transport</keyword>
<dbReference type="AlphaFoldDB" id="A0A6G8Q317"/>
<evidence type="ECO:0000256" key="6">
    <source>
        <dbReference type="ARBA" id="ARBA00023163"/>
    </source>
</evidence>
<dbReference type="GO" id="GO:0006355">
    <property type="term" value="P:regulation of DNA-templated transcription"/>
    <property type="evidence" value="ECO:0007669"/>
    <property type="project" value="InterPro"/>
</dbReference>
<evidence type="ECO:0000313" key="8">
    <source>
        <dbReference type="EMBL" id="QIN80835.1"/>
    </source>
</evidence>
<keyword evidence="5 8" id="KW-0238">DNA-binding</keyword>
<dbReference type="PROSITE" id="PS00622">
    <property type="entry name" value="HTH_LUXR_1"/>
    <property type="match status" value="1"/>
</dbReference>
<keyword evidence="6" id="KW-0804">Transcription</keyword>
<dbReference type="SUPFAM" id="SSF159468">
    <property type="entry name" value="AtpF-like"/>
    <property type="match status" value="1"/>
</dbReference>
<dbReference type="InterPro" id="IPR000792">
    <property type="entry name" value="Tscrpt_reg_LuxR_C"/>
</dbReference>
<sequence length="195" mass="20231">MARAGLRSMLHSAEGSGVEVVGEADALSGLGAAGVDVVLVAGEEPLEDAVHALSDEGEIALVVLSEDDAGPIAALRDAPLRAWGIVPPDAPPEELAAAVLAVGQGLVVLPIPVADRLLEETRVAAVEELSEPLTGREREVLEALGRGLSNKMIARQLRISEHTVKFHVSSLYAKLGVSSRTEAMGEGARRGLISL</sequence>